<reference evidence="7 8" key="1">
    <citation type="submission" date="2016-02" db="EMBL/GenBank/DDBJ databases">
        <title>Anaerosporomusa subterraneum gen. nov., sp. nov., a spore-forming obligate anaerobe isolated from saprolite.</title>
        <authorList>
            <person name="Choi J.K."/>
            <person name="Shah M."/>
            <person name="Yee N."/>
        </authorList>
    </citation>
    <scope>NUCLEOTIDE SEQUENCE [LARGE SCALE GENOMIC DNA]</scope>
    <source>
        <strain evidence="7 8">RU4</strain>
    </source>
</reference>
<dbReference type="InterPro" id="IPR030391">
    <property type="entry name" value="MeTrfase_TrmA_CS"/>
</dbReference>
<keyword evidence="8" id="KW-1185">Reference proteome</keyword>
<evidence type="ECO:0000256" key="4">
    <source>
        <dbReference type="PROSITE-ProRule" id="PRU01024"/>
    </source>
</evidence>
<name>A0A154BNJ9_ANASB</name>
<dbReference type="InterPro" id="IPR030390">
    <property type="entry name" value="MeTrfase_TrmA_AS"/>
</dbReference>
<evidence type="ECO:0000256" key="3">
    <source>
        <dbReference type="ARBA" id="ARBA00022691"/>
    </source>
</evidence>
<dbReference type="FunFam" id="3.40.50.150:FF:000009">
    <property type="entry name" value="23S rRNA (Uracil(1939)-C(5))-methyltransferase RlmD"/>
    <property type="match status" value="1"/>
</dbReference>
<dbReference type="Pfam" id="PF05958">
    <property type="entry name" value="tRNA_U5-meth_tr"/>
    <property type="match status" value="1"/>
</dbReference>
<dbReference type="CDD" id="cd02440">
    <property type="entry name" value="AdoMet_MTases"/>
    <property type="match status" value="1"/>
</dbReference>
<dbReference type="Pfam" id="PF01938">
    <property type="entry name" value="TRAM"/>
    <property type="match status" value="1"/>
</dbReference>
<feature type="binding site" evidence="4">
    <location>
        <position position="325"/>
    </location>
    <ligand>
        <name>S-adenosyl-L-methionine</name>
        <dbReference type="ChEBI" id="CHEBI:59789"/>
    </ligand>
</feature>
<feature type="binding site" evidence="4">
    <location>
        <position position="394"/>
    </location>
    <ligand>
        <name>S-adenosyl-L-methionine</name>
        <dbReference type="ChEBI" id="CHEBI:59789"/>
    </ligand>
</feature>
<keyword evidence="1 4" id="KW-0489">Methyltransferase</keyword>
<feature type="active site" description="Nucleophile" evidence="4">
    <location>
        <position position="421"/>
    </location>
</feature>
<dbReference type="PROSITE" id="PS51687">
    <property type="entry name" value="SAM_MT_RNA_M5U"/>
    <property type="match status" value="1"/>
</dbReference>
<dbReference type="NCBIfam" id="TIGR00479">
    <property type="entry name" value="rumA"/>
    <property type="match status" value="1"/>
</dbReference>
<evidence type="ECO:0000259" key="6">
    <source>
        <dbReference type="PROSITE" id="PS50926"/>
    </source>
</evidence>
<dbReference type="FunFam" id="2.40.50.140:FF:000097">
    <property type="entry name" value="23S rRNA (uracil(1939)-C(5))-methyltransferase RlmD"/>
    <property type="match status" value="1"/>
</dbReference>
<dbReference type="InterPro" id="IPR010280">
    <property type="entry name" value="U5_MeTrfase_fam"/>
</dbReference>
<dbReference type="STRING" id="1794912.AXX12_13410"/>
<dbReference type="Proteomes" id="UP000076268">
    <property type="component" value="Unassembled WGS sequence"/>
</dbReference>
<evidence type="ECO:0000313" key="8">
    <source>
        <dbReference type="Proteomes" id="UP000076268"/>
    </source>
</evidence>
<dbReference type="PROSITE" id="PS01230">
    <property type="entry name" value="TRMA_1"/>
    <property type="match status" value="1"/>
</dbReference>
<dbReference type="Gene3D" id="2.40.50.140">
    <property type="entry name" value="Nucleic acid-binding proteins"/>
    <property type="match status" value="1"/>
</dbReference>
<proteinExistence type="inferred from homology"/>
<evidence type="ECO:0000256" key="1">
    <source>
        <dbReference type="ARBA" id="ARBA00022603"/>
    </source>
</evidence>
<evidence type="ECO:0000313" key="7">
    <source>
        <dbReference type="EMBL" id="KYZ75420.1"/>
    </source>
</evidence>
<dbReference type="InterPro" id="IPR012340">
    <property type="entry name" value="NA-bd_OB-fold"/>
</dbReference>
<gene>
    <name evidence="7" type="ORF">AXX12_13410</name>
</gene>
<protein>
    <submittedName>
        <fullName evidence="7">RNA methyltransferase</fullName>
    </submittedName>
</protein>
<dbReference type="FunFam" id="2.40.50.1070:FF:000003">
    <property type="entry name" value="23S rRNA (Uracil-5-)-methyltransferase RumA"/>
    <property type="match status" value="1"/>
</dbReference>
<dbReference type="GO" id="GO:0070041">
    <property type="term" value="F:rRNA (uridine-C5-)-methyltransferase activity"/>
    <property type="evidence" value="ECO:0007669"/>
    <property type="project" value="TreeGrafter"/>
</dbReference>
<feature type="binding site" evidence="4">
    <location>
        <position position="346"/>
    </location>
    <ligand>
        <name>S-adenosyl-L-methionine</name>
        <dbReference type="ChEBI" id="CHEBI:59789"/>
    </ligand>
</feature>
<comment type="caution">
    <text evidence="7">The sequence shown here is derived from an EMBL/GenBank/DDBJ whole genome shotgun (WGS) entry which is preliminary data.</text>
</comment>
<dbReference type="SUPFAM" id="SSF53335">
    <property type="entry name" value="S-adenosyl-L-methionine-dependent methyltransferases"/>
    <property type="match status" value="1"/>
</dbReference>
<dbReference type="Gene3D" id="3.40.50.150">
    <property type="entry name" value="Vaccinia Virus protein VP39"/>
    <property type="match status" value="1"/>
</dbReference>
<dbReference type="EMBL" id="LSGP01000025">
    <property type="protein sequence ID" value="KYZ75420.1"/>
    <property type="molecule type" value="Genomic_DNA"/>
</dbReference>
<sequence>MNKQPVGSDKNSSPVRRGEKYRLSITGLGHSGEGVGRIQDFTIFVPEALPGETIEVMIEEVKKTYARGKISQIVDPSEARCQPPCAVYDQCGGCQLQHLNYPGQLAAKRQLVLDAVTRIGKLTDVTVHPTLGADSPWYYRNKMQSPVGLSAGEIAVGCFAQGTHDIIDSSSCHIQHHTNNLIAATVKQIILNFGISVYNERLHQGTIRHILGRVGTASGEVMVVLVTATRELPHANEIVSRLRQAIPGLVSVVHNVNDRQTNIILGDYTKTIWGKDTILDSLDGLSFRISAKSFFQVNTEQAAVLYRQAVKYACLSGRETVLDLYCGTGTIALFLARHCRKVIGIEIVAPAIADAKQNAELNGITNADFICGDAVDMLPKLVADGVQPDVVVIDPPRAGCERKVLEVIATLQPERVVYVSCNPASLARDLAILGENGYLTKEIQPVDMFPQTYHVECCVWLKRKHSP</sequence>
<feature type="domain" description="TRAM" evidence="6">
    <location>
        <begin position="14"/>
        <end position="72"/>
    </location>
</feature>
<dbReference type="GO" id="GO:0070475">
    <property type="term" value="P:rRNA base methylation"/>
    <property type="evidence" value="ECO:0007669"/>
    <property type="project" value="TreeGrafter"/>
</dbReference>
<dbReference type="PANTHER" id="PTHR11061">
    <property type="entry name" value="RNA M5U METHYLTRANSFERASE"/>
    <property type="match status" value="1"/>
</dbReference>
<dbReference type="InterPro" id="IPR029063">
    <property type="entry name" value="SAM-dependent_MTases_sf"/>
</dbReference>
<dbReference type="InterPro" id="IPR002792">
    <property type="entry name" value="TRAM_dom"/>
</dbReference>
<keyword evidence="2 4" id="KW-0808">Transferase</keyword>
<dbReference type="PROSITE" id="PS01231">
    <property type="entry name" value="TRMA_2"/>
    <property type="match status" value="1"/>
</dbReference>
<evidence type="ECO:0000256" key="5">
    <source>
        <dbReference type="PROSITE-ProRule" id="PRU10015"/>
    </source>
</evidence>
<accession>A0A154BNJ9</accession>
<feature type="active site" evidence="5">
    <location>
        <position position="421"/>
    </location>
</feature>
<dbReference type="PROSITE" id="PS50926">
    <property type="entry name" value="TRAM"/>
    <property type="match status" value="1"/>
</dbReference>
<comment type="similarity">
    <text evidence="4">Belongs to the class I-like SAM-binding methyltransferase superfamily. RNA M5U methyltransferase family.</text>
</comment>
<dbReference type="AlphaFoldDB" id="A0A154BNJ9"/>
<dbReference type="PANTHER" id="PTHR11061:SF30">
    <property type="entry name" value="TRNA (URACIL(54)-C(5))-METHYLTRANSFERASE"/>
    <property type="match status" value="1"/>
</dbReference>
<keyword evidence="3 4" id="KW-0949">S-adenosyl-L-methionine</keyword>
<feature type="binding site" evidence="4">
    <location>
        <position position="296"/>
    </location>
    <ligand>
        <name>S-adenosyl-L-methionine</name>
        <dbReference type="ChEBI" id="CHEBI:59789"/>
    </ligand>
</feature>
<dbReference type="Gene3D" id="2.40.50.1070">
    <property type="match status" value="1"/>
</dbReference>
<organism evidence="7 8">
    <name type="scientific">Anaerosporomusa subterranea</name>
    <dbReference type="NCBI Taxonomy" id="1794912"/>
    <lineage>
        <taxon>Bacteria</taxon>
        <taxon>Bacillati</taxon>
        <taxon>Bacillota</taxon>
        <taxon>Negativicutes</taxon>
        <taxon>Acetonemataceae</taxon>
        <taxon>Anaerosporomusa</taxon>
    </lineage>
</organism>
<dbReference type="SUPFAM" id="SSF50249">
    <property type="entry name" value="Nucleic acid-binding proteins"/>
    <property type="match status" value="1"/>
</dbReference>
<evidence type="ECO:0000256" key="2">
    <source>
        <dbReference type="ARBA" id="ARBA00022679"/>
    </source>
</evidence>